<keyword evidence="1" id="KW-0472">Membrane</keyword>
<gene>
    <name evidence="2" type="ORF">P0Y50_02640</name>
</gene>
<accession>A0AAJ5X1K6</accession>
<evidence type="ECO:0000256" key="1">
    <source>
        <dbReference type="SAM" id="Phobius"/>
    </source>
</evidence>
<reference evidence="2" key="1">
    <citation type="submission" date="2023-03" db="EMBL/GenBank/DDBJ databases">
        <title>Andean soil-derived lignocellulolytic bacterial consortium as a source of novel taxa and putative plastic-active enzymes.</title>
        <authorList>
            <person name="Diaz-Garcia L."/>
            <person name="Chuvochina M."/>
            <person name="Feuerriegel G."/>
            <person name="Bunk B."/>
            <person name="Sproer C."/>
            <person name="Streit W.R."/>
            <person name="Rodriguez L.M."/>
            <person name="Overmann J."/>
            <person name="Jimenez D.J."/>
        </authorList>
    </citation>
    <scope>NUCLEOTIDE SEQUENCE</scope>
    <source>
        <strain evidence="2">MAG 833</strain>
    </source>
</reference>
<keyword evidence="1" id="KW-0812">Transmembrane</keyword>
<keyword evidence="1" id="KW-1133">Transmembrane helix</keyword>
<feature type="transmembrane region" description="Helical" evidence="1">
    <location>
        <begin position="7"/>
        <end position="26"/>
    </location>
</feature>
<dbReference type="Proteomes" id="UP001213664">
    <property type="component" value="Chromosome"/>
</dbReference>
<dbReference type="AlphaFoldDB" id="A0AAJ5X1K6"/>
<name>A0AAJ5X1K6_9CAUL</name>
<proteinExistence type="predicted"/>
<evidence type="ECO:0000313" key="2">
    <source>
        <dbReference type="EMBL" id="WEK40523.1"/>
    </source>
</evidence>
<evidence type="ECO:0000313" key="3">
    <source>
        <dbReference type="Proteomes" id="UP001213664"/>
    </source>
</evidence>
<protein>
    <submittedName>
        <fullName evidence="2">Uncharacterized protein</fullName>
    </submittedName>
</protein>
<dbReference type="EMBL" id="CP119326">
    <property type="protein sequence ID" value="WEK40523.1"/>
    <property type="molecule type" value="Genomic_DNA"/>
</dbReference>
<feature type="transmembrane region" description="Helical" evidence="1">
    <location>
        <begin position="89"/>
        <end position="107"/>
    </location>
</feature>
<sequence>MNQNTIRMALAAIAAFYVVIGGLWAINYFPLKNFYHQIEVKDAITKNLGYPAAFRSAEYKAAEEAQATYALSHPDILVTEGRVAFYRSLLIWGTVAIGVGSGVLFLMRGRGIQAAKGAAQ</sequence>
<organism evidence="2 3">
    <name type="scientific">Candidatus Brevundimonas colombiensis</name>
    <dbReference type="NCBI Taxonomy" id="3121376"/>
    <lineage>
        <taxon>Bacteria</taxon>
        <taxon>Pseudomonadati</taxon>
        <taxon>Pseudomonadota</taxon>
        <taxon>Alphaproteobacteria</taxon>
        <taxon>Caulobacterales</taxon>
        <taxon>Caulobacteraceae</taxon>
        <taxon>Brevundimonas</taxon>
    </lineage>
</organism>